<proteinExistence type="predicted"/>
<evidence type="ECO:0000256" key="2">
    <source>
        <dbReference type="SAM" id="MobiDB-lite"/>
    </source>
</evidence>
<dbReference type="GO" id="GO:0016787">
    <property type="term" value="F:hydrolase activity"/>
    <property type="evidence" value="ECO:0007669"/>
    <property type="project" value="UniProtKB-KW"/>
</dbReference>
<accession>A0A3B0TFT1</accession>
<dbReference type="CDD" id="cd15482">
    <property type="entry name" value="Sialidase_non-viral"/>
    <property type="match status" value="1"/>
</dbReference>
<dbReference type="GO" id="GO:0010411">
    <property type="term" value="P:xyloglucan metabolic process"/>
    <property type="evidence" value="ECO:0007669"/>
    <property type="project" value="TreeGrafter"/>
</dbReference>
<dbReference type="InterPro" id="IPR036278">
    <property type="entry name" value="Sialidase_sf"/>
</dbReference>
<dbReference type="SUPFAM" id="SSF110296">
    <property type="entry name" value="Oligoxyloglucan reducing end-specific cellobiohydrolase"/>
    <property type="match status" value="1"/>
</dbReference>
<name>A0A3B0TFT1_9ZZZZ</name>
<organism evidence="4">
    <name type="scientific">hydrothermal vent metagenome</name>
    <dbReference type="NCBI Taxonomy" id="652676"/>
    <lineage>
        <taxon>unclassified sequences</taxon>
        <taxon>metagenomes</taxon>
        <taxon>ecological metagenomes</taxon>
    </lineage>
</organism>
<dbReference type="InterPro" id="IPR031778">
    <property type="entry name" value="Sortilin_N"/>
</dbReference>
<keyword evidence="4" id="KW-0378">Hydrolase</keyword>
<dbReference type="Gene3D" id="2.130.10.10">
    <property type="entry name" value="YVTN repeat-like/Quinoprotein amine dehydrogenase"/>
    <property type="match status" value="4"/>
</dbReference>
<dbReference type="PANTHER" id="PTHR43739:SF5">
    <property type="entry name" value="EXO-ALPHA-SIALIDASE"/>
    <property type="match status" value="1"/>
</dbReference>
<evidence type="ECO:0000259" key="3">
    <source>
        <dbReference type="Pfam" id="PF15902"/>
    </source>
</evidence>
<evidence type="ECO:0000256" key="1">
    <source>
        <dbReference type="ARBA" id="ARBA00022737"/>
    </source>
</evidence>
<feature type="region of interest" description="Disordered" evidence="2">
    <location>
        <begin position="524"/>
        <end position="550"/>
    </location>
</feature>
<feature type="compositionally biased region" description="Polar residues" evidence="2">
    <location>
        <begin position="526"/>
        <end position="550"/>
    </location>
</feature>
<protein>
    <submittedName>
        <fullName evidence="4">Glycosyl hydrolase, BNR repeat</fullName>
    </submittedName>
</protein>
<dbReference type="AlphaFoldDB" id="A0A3B0TFT1"/>
<dbReference type="EMBL" id="UOEL01000047">
    <property type="protein sequence ID" value="VAW11049.1"/>
    <property type="molecule type" value="Genomic_DNA"/>
</dbReference>
<gene>
    <name evidence="4" type="ORF">MNBD_BACTEROID03-2120</name>
</gene>
<reference evidence="4" key="1">
    <citation type="submission" date="2018-06" db="EMBL/GenBank/DDBJ databases">
        <authorList>
            <person name="Zhirakovskaya E."/>
        </authorList>
    </citation>
    <scope>NUCLEOTIDE SEQUENCE</scope>
</reference>
<evidence type="ECO:0000313" key="4">
    <source>
        <dbReference type="EMBL" id="VAW11049.1"/>
    </source>
</evidence>
<dbReference type="Pfam" id="PF15902">
    <property type="entry name" value="Sortilin-Vps10"/>
    <property type="match status" value="1"/>
</dbReference>
<dbReference type="SUPFAM" id="SSF50939">
    <property type="entry name" value="Sialidases"/>
    <property type="match status" value="1"/>
</dbReference>
<feature type="domain" description="Sortilin N-terminal" evidence="3">
    <location>
        <begin position="125"/>
        <end position="256"/>
    </location>
</feature>
<dbReference type="InterPro" id="IPR015943">
    <property type="entry name" value="WD40/YVTN_repeat-like_dom_sf"/>
</dbReference>
<dbReference type="PANTHER" id="PTHR43739">
    <property type="entry name" value="XYLOGLUCANASE (EUROFUNG)"/>
    <property type="match status" value="1"/>
</dbReference>
<sequence>MKHLITFSLIIGLLVSYQVAAQDKTNSGKQLFGDMTARHIGPALMSGRINDMEVHPTNSRIIYAGTAGGGVWKSNDAGTTFNPIFDDYCQSIGAVTLDPNDPDNTVYVGTGETWPRNSVSIGDGLYKSVDGGANWKKIGLEKSERIANVIVNPKNSKEIYVAALGALWGDSEERGVYKSTDGGETWARLLYINKKTGCADLVMDPNDPNILYASMWEFRRTGWSFESGGSNSALYKSIDAGATWNKIHNGFPSGKLGRLGIAVAKSNPNVLYTVIEAEKEERKGLYRSDDAGKSWKQLNNDFGITVRPFYFSRIVVDPRNENVIVKGGLSGSISRDGGKTFKAMGRMHSDIHDIAFSIKDSDIMYVGTDGGVYRSWDGGTNMEIVENLPLSQFYHVSVDDATPYNVYGGLQDNGSWYGPSSSPGGVEARDWNSIGYGDGFRVLKHPTKNIIYSEMQGADNVWRIDVDRNLSKTVQPLATEGTVKLRFNWNAPMAVSVHQPDRFYMGSQFLHRSEDMGDTWQIISPDLTTNDPTKQTQENSGGLSKDNSGAENHTTIFTIAESPLDANVLWAGTDDGNVQVTQDGGKTWANTIENVVGLPKNTWCYHIEASSFDKATAYAVFEGHTNNDMKPYTYKTTDFGKTWKNIITDDVNGFVRNIQEDYVNPDLLFLGTEFGLYITLDGGKNWKKFTNNMPAVAVHFIDLQKTTNDLVMGTHGRGIIIIDDISPLRDINEEVMGKTLHFFNTKPTVINEESNFSGNFGTETQFVGRSKIKNVQIKYYLKKRHTFGKMLMEIQDMDGNKILDLGPGKSKGINIVNWGYTRKQPKVAKGKTFSFSGITSPTVPAGTYKAIITKGKETFEHTFELVYDKRSPLTEADRKLKNETTMKMYDMTQELAYLVYEMDQMITKSETDKNSKMAAKLNGLKETLVITTGDNYVGSAEPQLREKMTDLYSKLASSYDKPTSSELENLRIISKRFETAKVDFAKLKKKFKSKEPLETKTFEEFLGSK</sequence>
<keyword evidence="1" id="KW-0677">Repeat</keyword>
<dbReference type="InterPro" id="IPR052025">
    <property type="entry name" value="Xyloglucanase_GH74"/>
</dbReference>